<reference evidence="1" key="1">
    <citation type="journal article" date="2003" name="J. Biotechnol.">
        <title>Plasmids in Corynebacterium glutamicum and their molecular classification by comparative genomics.</title>
        <authorList>
            <person name="Tauch A."/>
            <person name="Puhler A."/>
            <person name="Kalinowski J."/>
            <person name="Thierbach G."/>
        </authorList>
    </citation>
    <scope>NUCLEOTIDE SEQUENCE</scope>
    <source>
        <strain evidence="1">22220</strain>
        <plasmid evidence="1">pAG3</plasmid>
    </source>
</reference>
<keyword evidence="1" id="KW-0614">Plasmid</keyword>
<sequence length="135" mass="14625">MGRNATANWLQVSTRQIDNISKALNIDWGGDHVAKANSARAEQLQSAKLELADKFRKIASLELDSVLKTDCTTPGERRDQIMIAAISSDKFLKLTESTGAPQEVAGQADAMAALDRFMYATKAAVHGSPDNPNDH</sequence>
<dbReference type="AlphaFoldDB" id="Q84GF0"/>
<geneLocation type="plasmid" evidence="1">
    <name>pAG3</name>
</geneLocation>
<gene>
    <name evidence="1" type="primary">orf6</name>
</gene>
<name>Q84GF0_CORGT</name>
<dbReference type="EMBL" id="AY172684">
    <property type="protein sequence ID" value="AAO18198.1"/>
    <property type="molecule type" value="Genomic_DNA"/>
</dbReference>
<organism evidence="1">
    <name type="scientific">Corynebacterium glutamicum</name>
    <name type="common">Brevibacterium saccharolyticum</name>
    <dbReference type="NCBI Taxonomy" id="1718"/>
    <lineage>
        <taxon>Bacteria</taxon>
        <taxon>Bacillati</taxon>
        <taxon>Actinomycetota</taxon>
        <taxon>Actinomycetes</taxon>
        <taxon>Mycobacteriales</taxon>
        <taxon>Corynebacteriaceae</taxon>
        <taxon>Corynebacterium</taxon>
    </lineage>
</organism>
<protein>
    <submittedName>
        <fullName evidence="1">Uncharacterized protein</fullName>
    </submittedName>
</protein>
<accession>Q84GF0</accession>
<evidence type="ECO:0000313" key="1">
    <source>
        <dbReference type="EMBL" id="AAO18198.1"/>
    </source>
</evidence>
<proteinExistence type="predicted"/>